<feature type="domain" description="Polysaccharide pyruvyl transferase" evidence="1">
    <location>
        <begin position="208"/>
        <end position="365"/>
    </location>
</feature>
<organism evidence="3">
    <name type="scientific">Chlorella variabilis</name>
    <name type="common">Green alga</name>
    <dbReference type="NCBI Taxonomy" id="554065"/>
    <lineage>
        <taxon>Eukaryota</taxon>
        <taxon>Viridiplantae</taxon>
        <taxon>Chlorophyta</taxon>
        <taxon>core chlorophytes</taxon>
        <taxon>Trebouxiophyceae</taxon>
        <taxon>Chlorellales</taxon>
        <taxon>Chlorellaceae</taxon>
        <taxon>Chlorella clade</taxon>
        <taxon>Chlorella</taxon>
    </lineage>
</organism>
<evidence type="ECO:0000313" key="2">
    <source>
        <dbReference type="EMBL" id="EFN52256.1"/>
    </source>
</evidence>
<dbReference type="KEGG" id="cvr:CHLNCDRAFT_139156"/>
<dbReference type="OrthoDB" id="409543at2759"/>
<sequence>MTLSCYESRYSLPESVDVSMISVRDFLGAESPAAGWFRNHTWNKVASGVKYPLLFRRMVLLSALHEFGGTAVEFGGTVRAPAPPPSGSPRCADVGGQAVTLYAPRGHEKVRAAIADLAAGFLELAGQQKWRGSCPFASRAPRGHSWIDFDNGDEVQMLAAAQWLPYIDARVDRDNMTLVTPATAAEGSILLIMNAFWGYKPTGTLWPAPAFIDPILVSMHFYPPMYPEFGSKDSLAYMKAHAPVGTRDTQTLGFLQAKMPPASSYLSLCLTSTLESVARPGAVPECPVLLVDVPDELLPLLPPAINRKACRMAAKLYDNRTMDGMFRVGHAFDHLTRYARAGVVITTRLHCGVPAAAMGIPVILVKHPEGFTGRFDGFHPLFHTIDIWEQRGKAKAFLRSFDYDSPPPIPAQTGATPEWRKMRCGLLERIAAHSPVLLDSIYAQSLTPAFERCQAFQKFQLSGKGLLNI</sequence>
<dbReference type="InterPro" id="IPR007345">
    <property type="entry name" value="Polysacch_pyruvyl_Trfase"/>
</dbReference>
<dbReference type="RefSeq" id="XP_005844358.1">
    <property type="nucleotide sequence ID" value="XM_005844296.1"/>
</dbReference>
<dbReference type="Pfam" id="PF04230">
    <property type="entry name" value="PS_pyruv_trans"/>
    <property type="match status" value="1"/>
</dbReference>
<accession>E1ZPK2</accession>
<dbReference type="InParanoid" id="E1ZPK2"/>
<keyword evidence="3" id="KW-1185">Reference proteome</keyword>
<dbReference type="AlphaFoldDB" id="E1ZPK2"/>
<proteinExistence type="predicted"/>
<name>E1ZPK2_CHLVA</name>
<dbReference type="Proteomes" id="UP000008141">
    <property type="component" value="Unassembled WGS sequence"/>
</dbReference>
<evidence type="ECO:0000259" key="1">
    <source>
        <dbReference type="Pfam" id="PF04230"/>
    </source>
</evidence>
<dbReference type="EMBL" id="GL433857">
    <property type="protein sequence ID" value="EFN52256.1"/>
    <property type="molecule type" value="Genomic_DNA"/>
</dbReference>
<gene>
    <name evidence="2" type="ORF">CHLNCDRAFT_139156</name>
</gene>
<reference evidence="2 3" key="1">
    <citation type="journal article" date="2010" name="Plant Cell">
        <title>The Chlorella variabilis NC64A genome reveals adaptation to photosymbiosis, coevolution with viruses, and cryptic sex.</title>
        <authorList>
            <person name="Blanc G."/>
            <person name="Duncan G."/>
            <person name="Agarkova I."/>
            <person name="Borodovsky M."/>
            <person name="Gurnon J."/>
            <person name="Kuo A."/>
            <person name="Lindquist E."/>
            <person name="Lucas S."/>
            <person name="Pangilinan J."/>
            <person name="Polle J."/>
            <person name="Salamov A."/>
            <person name="Terry A."/>
            <person name="Yamada T."/>
            <person name="Dunigan D.D."/>
            <person name="Grigoriev I.V."/>
            <person name="Claverie J.M."/>
            <person name="Van Etten J.L."/>
        </authorList>
    </citation>
    <scope>NUCLEOTIDE SEQUENCE [LARGE SCALE GENOMIC DNA]</scope>
    <source>
        <strain evidence="2 3">NC64A</strain>
    </source>
</reference>
<protein>
    <submittedName>
        <fullName evidence="2">Expressed protein</fullName>
    </submittedName>
</protein>
<evidence type="ECO:0000313" key="3">
    <source>
        <dbReference type="Proteomes" id="UP000008141"/>
    </source>
</evidence>
<dbReference type="GeneID" id="17351715"/>